<dbReference type="GO" id="GO:0016787">
    <property type="term" value="F:hydrolase activity"/>
    <property type="evidence" value="ECO:0007669"/>
    <property type="project" value="UniProtKB-ARBA"/>
</dbReference>
<gene>
    <name evidence="1" type="ORF">NJ75_03999</name>
</gene>
<accession>A0A0B9A016</accession>
<dbReference type="Pfam" id="PF01663">
    <property type="entry name" value="Phosphodiest"/>
    <property type="match status" value="1"/>
</dbReference>
<dbReference type="PANTHER" id="PTHR10151">
    <property type="entry name" value="ECTONUCLEOTIDE PYROPHOSPHATASE/PHOSPHODIESTERASE"/>
    <property type="match status" value="1"/>
</dbReference>
<dbReference type="PANTHER" id="PTHR10151:SF120">
    <property type="entry name" value="BIS(5'-ADENOSYL)-TRIPHOSPHATASE"/>
    <property type="match status" value="1"/>
</dbReference>
<dbReference type="InterPro" id="IPR017850">
    <property type="entry name" value="Alkaline_phosphatase_core_sf"/>
</dbReference>
<keyword evidence="2" id="KW-1185">Reference proteome</keyword>
<dbReference type="PATRIC" id="fig|48936.3.peg.4031"/>
<dbReference type="CDD" id="cd16018">
    <property type="entry name" value="Enpp"/>
    <property type="match status" value="1"/>
</dbReference>
<evidence type="ECO:0000313" key="1">
    <source>
        <dbReference type="EMBL" id="KHS42684.1"/>
    </source>
</evidence>
<proteinExistence type="predicted"/>
<protein>
    <submittedName>
        <fullName evidence="1">Nucleotide pyrophosphatase family protein</fullName>
    </submittedName>
</protein>
<reference evidence="1 2" key="1">
    <citation type="submission" date="2014-10" db="EMBL/GenBank/DDBJ databases">
        <title>Draft genome sequence of Novosphingobium subterraneum DSM 12447.</title>
        <authorList>
            <person name="Gan H.M."/>
            <person name="Gan H.Y."/>
            <person name="Savka M.A."/>
        </authorList>
    </citation>
    <scope>NUCLEOTIDE SEQUENCE [LARGE SCALE GENOMIC DNA]</scope>
    <source>
        <strain evidence="1 2">DSM 12447</strain>
    </source>
</reference>
<name>A0A0B9A016_9SPHN</name>
<dbReference type="Gene3D" id="3.40.720.10">
    <property type="entry name" value="Alkaline Phosphatase, subunit A"/>
    <property type="match status" value="1"/>
</dbReference>
<organism evidence="1 2">
    <name type="scientific">Novosphingobium subterraneum</name>
    <dbReference type="NCBI Taxonomy" id="48936"/>
    <lineage>
        <taxon>Bacteria</taxon>
        <taxon>Pseudomonadati</taxon>
        <taxon>Pseudomonadota</taxon>
        <taxon>Alphaproteobacteria</taxon>
        <taxon>Sphingomonadales</taxon>
        <taxon>Sphingomonadaceae</taxon>
        <taxon>Novosphingobium</taxon>
    </lineage>
</organism>
<sequence length="456" mass="48378">MMRGLSSARALIAGVVLLGSTAPVVVKAQEARKSVMLISIDGLRPGDVLEADKRGLRIPNLRRFLKEGAYATGVMGNLPTVTYPSHTTLLTGVAPAMHGIVSNTTFDPRQINYGGWYWYAQDITAPTLWDAAKAAGLTTGNVHWPVSVGVKSLTWNMPQIWRSGHGDDRKLIRALATDGLYEALEHDCGAYADGIDEGVEADENRTKFAARLIETKKPEFLTVYLAALDHEEHLFGPGSAEANAVLERLDAAVGKLVAAELAARPDATIALVSDHGFVATDTEVNLFRPFIDAGLIKLGADGKVASWDAMPWPSGGSIAIVLARPDDAALSGLVGALLEKLAADPQAKIAKVIDRAEIARLGGNPQASFFVDLKPGALAGNFAVDAPLSKPSRYKGMHGYFPAMPEMRSTFLVMGKGVARGRSLGEIDMRAIAPTLANAMGAKLPDAQVPAVKVGE</sequence>
<dbReference type="SUPFAM" id="SSF53649">
    <property type="entry name" value="Alkaline phosphatase-like"/>
    <property type="match status" value="1"/>
</dbReference>
<dbReference type="AlphaFoldDB" id="A0A0B9A016"/>
<dbReference type="Proteomes" id="UP000031338">
    <property type="component" value="Unassembled WGS sequence"/>
</dbReference>
<comment type="caution">
    <text evidence="1">The sequence shown here is derived from an EMBL/GenBank/DDBJ whole genome shotgun (WGS) entry which is preliminary data.</text>
</comment>
<dbReference type="InterPro" id="IPR002591">
    <property type="entry name" value="Phosphodiest/P_Trfase"/>
</dbReference>
<dbReference type="STRING" id="48936.NJ75_03999"/>
<evidence type="ECO:0000313" key="2">
    <source>
        <dbReference type="Proteomes" id="UP000031338"/>
    </source>
</evidence>
<dbReference type="EMBL" id="JRVC01000026">
    <property type="protein sequence ID" value="KHS42684.1"/>
    <property type="molecule type" value="Genomic_DNA"/>
</dbReference>